<dbReference type="Pfam" id="PF04542">
    <property type="entry name" value="Sigma70_r2"/>
    <property type="match status" value="1"/>
</dbReference>
<evidence type="ECO:0000313" key="7">
    <source>
        <dbReference type="EMBL" id="RCS54076.1"/>
    </source>
</evidence>
<proteinExistence type="inferred from homology"/>
<dbReference type="InterPro" id="IPR036388">
    <property type="entry name" value="WH-like_DNA-bd_sf"/>
</dbReference>
<keyword evidence="4" id="KW-0804">Transcription</keyword>
<evidence type="ECO:0000259" key="6">
    <source>
        <dbReference type="Pfam" id="PF08281"/>
    </source>
</evidence>
<keyword evidence="2" id="KW-0805">Transcription regulation</keyword>
<dbReference type="Pfam" id="PF08281">
    <property type="entry name" value="Sigma70_r4_2"/>
    <property type="match status" value="1"/>
</dbReference>
<dbReference type="InterPro" id="IPR013324">
    <property type="entry name" value="RNA_pol_sigma_r3/r4-like"/>
</dbReference>
<dbReference type="PANTHER" id="PTHR43133">
    <property type="entry name" value="RNA POLYMERASE ECF-TYPE SIGMA FACTO"/>
    <property type="match status" value="1"/>
</dbReference>
<accession>A0A368KUU1</accession>
<evidence type="ECO:0000256" key="4">
    <source>
        <dbReference type="ARBA" id="ARBA00023163"/>
    </source>
</evidence>
<evidence type="ECO:0008006" key="9">
    <source>
        <dbReference type="Google" id="ProtNLM"/>
    </source>
</evidence>
<feature type="domain" description="RNA polymerase sigma-70 region 2" evidence="5">
    <location>
        <begin position="18"/>
        <end position="84"/>
    </location>
</feature>
<protein>
    <recommendedName>
        <fullName evidence="9">Sigma-70 family RNA polymerase sigma factor</fullName>
    </recommendedName>
</protein>
<organism evidence="7 8">
    <name type="scientific">Bremerella cremea</name>
    <dbReference type="NCBI Taxonomy" id="1031537"/>
    <lineage>
        <taxon>Bacteria</taxon>
        <taxon>Pseudomonadati</taxon>
        <taxon>Planctomycetota</taxon>
        <taxon>Planctomycetia</taxon>
        <taxon>Pirellulales</taxon>
        <taxon>Pirellulaceae</taxon>
        <taxon>Bremerella</taxon>
    </lineage>
</organism>
<name>A0A368KUU1_9BACT</name>
<dbReference type="InterPro" id="IPR013325">
    <property type="entry name" value="RNA_pol_sigma_r2"/>
</dbReference>
<evidence type="ECO:0000259" key="5">
    <source>
        <dbReference type="Pfam" id="PF04542"/>
    </source>
</evidence>
<dbReference type="InterPro" id="IPR039425">
    <property type="entry name" value="RNA_pol_sigma-70-like"/>
</dbReference>
<evidence type="ECO:0000256" key="3">
    <source>
        <dbReference type="ARBA" id="ARBA00023082"/>
    </source>
</evidence>
<dbReference type="GO" id="GO:0016987">
    <property type="term" value="F:sigma factor activity"/>
    <property type="evidence" value="ECO:0007669"/>
    <property type="project" value="UniProtKB-KW"/>
</dbReference>
<comment type="caution">
    <text evidence="7">The sequence shown here is derived from an EMBL/GenBank/DDBJ whole genome shotgun (WGS) entry which is preliminary data.</text>
</comment>
<feature type="domain" description="RNA polymerase sigma factor 70 region 4 type 2" evidence="6">
    <location>
        <begin position="113"/>
        <end position="165"/>
    </location>
</feature>
<dbReference type="SUPFAM" id="SSF88659">
    <property type="entry name" value="Sigma3 and sigma4 domains of RNA polymerase sigma factors"/>
    <property type="match status" value="1"/>
</dbReference>
<evidence type="ECO:0000313" key="8">
    <source>
        <dbReference type="Proteomes" id="UP000253562"/>
    </source>
</evidence>
<evidence type="ECO:0000256" key="2">
    <source>
        <dbReference type="ARBA" id="ARBA00023015"/>
    </source>
</evidence>
<reference evidence="7 8" key="1">
    <citation type="submission" date="2018-07" db="EMBL/GenBank/DDBJ databases">
        <title>Comparative genomes isolates from brazilian mangrove.</title>
        <authorList>
            <person name="De Araujo J.E."/>
            <person name="Taketani R.G."/>
            <person name="Silva M.C.P."/>
            <person name="Lourenco M.V."/>
            <person name="Oliveira V.M."/>
            <person name="Andreote F.D."/>
        </authorList>
    </citation>
    <scope>NUCLEOTIDE SEQUENCE [LARGE SCALE GENOMIC DNA]</scope>
    <source>
        <strain evidence="7 8">HEX PRIS-MGV</strain>
    </source>
</reference>
<keyword evidence="3" id="KW-0731">Sigma factor</keyword>
<gene>
    <name evidence="7" type="ORF">DTL42_02690</name>
</gene>
<dbReference type="Gene3D" id="1.10.10.10">
    <property type="entry name" value="Winged helix-like DNA-binding domain superfamily/Winged helix DNA-binding domain"/>
    <property type="match status" value="1"/>
</dbReference>
<dbReference type="GO" id="GO:0003677">
    <property type="term" value="F:DNA binding"/>
    <property type="evidence" value="ECO:0007669"/>
    <property type="project" value="InterPro"/>
</dbReference>
<dbReference type="EMBL" id="QPEX01000010">
    <property type="protein sequence ID" value="RCS54076.1"/>
    <property type="molecule type" value="Genomic_DNA"/>
</dbReference>
<dbReference type="InterPro" id="IPR013249">
    <property type="entry name" value="RNA_pol_sigma70_r4_t2"/>
</dbReference>
<dbReference type="NCBIfam" id="TIGR02937">
    <property type="entry name" value="sigma70-ECF"/>
    <property type="match status" value="1"/>
</dbReference>
<dbReference type="Gene3D" id="1.10.1740.10">
    <property type="match status" value="1"/>
</dbReference>
<dbReference type="NCBIfam" id="TIGR02989">
    <property type="entry name" value="Sig-70_gvs1"/>
    <property type="match status" value="1"/>
</dbReference>
<dbReference type="PANTHER" id="PTHR43133:SF51">
    <property type="entry name" value="RNA POLYMERASE SIGMA FACTOR"/>
    <property type="match status" value="1"/>
</dbReference>
<dbReference type="GO" id="GO:0006352">
    <property type="term" value="P:DNA-templated transcription initiation"/>
    <property type="evidence" value="ECO:0007669"/>
    <property type="project" value="InterPro"/>
</dbReference>
<evidence type="ECO:0000256" key="1">
    <source>
        <dbReference type="ARBA" id="ARBA00010641"/>
    </source>
</evidence>
<dbReference type="InterPro" id="IPR007627">
    <property type="entry name" value="RNA_pol_sigma70_r2"/>
</dbReference>
<dbReference type="SUPFAM" id="SSF88946">
    <property type="entry name" value="Sigma2 domain of RNA polymerase sigma factors"/>
    <property type="match status" value="1"/>
</dbReference>
<dbReference type="InterPro" id="IPR014331">
    <property type="entry name" value="RNA_pol_sigma70_ECF_RHOBA"/>
</dbReference>
<dbReference type="InterPro" id="IPR014284">
    <property type="entry name" value="RNA_pol_sigma-70_dom"/>
</dbReference>
<dbReference type="AlphaFoldDB" id="A0A368KUU1"/>
<comment type="similarity">
    <text evidence="1">Belongs to the sigma-70 factor family. ECF subfamily.</text>
</comment>
<dbReference type="Proteomes" id="UP000253562">
    <property type="component" value="Unassembled WGS sequence"/>
</dbReference>
<sequence length="180" mass="20992">MVPIENDTDKQSRFAEFYITHQEQLKGYVYSLVANWSDAEEVFQRTSLLLWRKWEQFDEQREFLPWAFGFARIEAKRFHSERGRQLKMLSDSAMEALDAVIVENGNALDERLAALEHCVKKLPAQQRSILWASYNQANSIENVGEMFGLSANAVYKRLRKIREMLHRCIDVRVAAYGDGQ</sequence>